<dbReference type="AlphaFoldDB" id="A0A1S8X4D6"/>
<sequence>MVFELDTVGAVTVCSGKSWQAKLASAEKAKLYQAPARLRTYTGEEVKFLGPKNATVPYREPKTGKFSGGVNVLLTICGSATYRLIRSLVAPDLPNKNTFDDLVSIAFKHYKPKPSIIAQRFKFNTRVQKEGESIVLEVRSHTGQCDYKNFRNDMLRDRLVVGRRNARIQQCLLAHNRLVVGRRNARIQQCLLADSNLNLETIFDTAVVLEAAENNASSLQSVKPTVVSEVVDSSSEVNGIQHSSHRPQVLSLWGPSHSSEGISQTVCNRCKKRGHLMK</sequence>
<dbReference type="Proteomes" id="UP000243686">
    <property type="component" value="Unassembled WGS sequence"/>
</dbReference>
<keyword evidence="2" id="KW-1185">Reference proteome</keyword>
<feature type="non-terminal residue" evidence="1">
    <location>
        <position position="278"/>
    </location>
</feature>
<gene>
    <name evidence="1" type="ORF">X801_02523</name>
</gene>
<dbReference type="PANTHER" id="PTHR33198:SF19">
    <property type="entry name" value="CCHC-TYPE DOMAIN-CONTAINING PROTEIN"/>
    <property type="match status" value="1"/>
</dbReference>
<name>A0A1S8X4D6_OPIVI</name>
<proteinExistence type="predicted"/>
<evidence type="ECO:0000313" key="2">
    <source>
        <dbReference type="Proteomes" id="UP000243686"/>
    </source>
</evidence>
<reference evidence="1 2" key="1">
    <citation type="submission" date="2015-03" db="EMBL/GenBank/DDBJ databases">
        <title>Draft genome of the nematode, Opisthorchis viverrini.</title>
        <authorList>
            <person name="Mitreva M."/>
        </authorList>
    </citation>
    <scope>NUCLEOTIDE SEQUENCE [LARGE SCALE GENOMIC DNA]</scope>
    <source>
        <strain evidence="1">Khon Kaen</strain>
    </source>
</reference>
<organism evidence="1 2">
    <name type="scientific">Opisthorchis viverrini</name>
    <name type="common">Southeast Asian liver fluke</name>
    <dbReference type="NCBI Taxonomy" id="6198"/>
    <lineage>
        <taxon>Eukaryota</taxon>
        <taxon>Metazoa</taxon>
        <taxon>Spiralia</taxon>
        <taxon>Lophotrochozoa</taxon>
        <taxon>Platyhelminthes</taxon>
        <taxon>Trematoda</taxon>
        <taxon>Digenea</taxon>
        <taxon>Opisthorchiida</taxon>
        <taxon>Opisthorchiata</taxon>
        <taxon>Opisthorchiidae</taxon>
        <taxon>Opisthorchis</taxon>
    </lineage>
</organism>
<evidence type="ECO:0000313" key="1">
    <source>
        <dbReference type="EMBL" id="OON21580.1"/>
    </source>
</evidence>
<protein>
    <submittedName>
        <fullName evidence="1">Uncharacterized protein</fullName>
    </submittedName>
</protein>
<dbReference type="PANTHER" id="PTHR33198">
    <property type="entry name" value="ANK_REP_REGION DOMAIN-CONTAINING PROTEIN-RELATED"/>
    <property type="match status" value="1"/>
</dbReference>
<accession>A0A1S8X4D6</accession>
<dbReference type="EMBL" id="KV892074">
    <property type="protein sequence ID" value="OON21580.1"/>
    <property type="molecule type" value="Genomic_DNA"/>
</dbReference>